<reference evidence="4 5" key="1">
    <citation type="submission" date="2020-01" db="EMBL/GenBank/DDBJ databases">
        <authorList>
            <person name="Kim M."/>
        </authorList>
    </citation>
    <scope>NUCLEOTIDE SEQUENCE [LARGE SCALE GENOMIC DNA]</scope>
    <source>
        <strain evidence="4 5">BT10</strain>
    </source>
</reference>
<evidence type="ECO:0000313" key="5">
    <source>
        <dbReference type="Proteomes" id="UP000464214"/>
    </source>
</evidence>
<dbReference type="InterPro" id="IPR007730">
    <property type="entry name" value="SPOR-like_dom"/>
</dbReference>
<keyword evidence="2" id="KW-0812">Transmembrane</keyword>
<accession>A0A6P1P078</accession>
<feature type="region of interest" description="Disordered" evidence="1">
    <location>
        <begin position="254"/>
        <end position="285"/>
    </location>
</feature>
<dbReference type="RefSeq" id="WP_160688627.1">
    <property type="nucleotide sequence ID" value="NZ_CP047897.1"/>
</dbReference>
<dbReference type="EMBL" id="CP047897">
    <property type="protein sequence ID" value="QHL86332.1"/>
    <property type="molecule type" value="Genomic_DNA"/>
</dbReference>
<evidence type="ECO:0000256" key="1">
    <source>
        <dbReference type="SAM" id="MobiDB-lite"/>
    </source>
</evidence>
<dbReference type="SUPFAM" id="SSF110997">
    <property type="entry name" value="Sporulation related repeat"/>
    <property type="match status" value="1"/>
</dbReference>
<evidence type="ECO:0000313" key="4">
    <source>
        <dbReference type="EMBL" id="QHL86332.1"/>
    </source>
</evidence>
<dbReference type="Gene3D" id="3.30.70.1070">
    <property type="entry name" value="Sporulation related repeat"/>
    <property type="match status" value="1"/>
</dbReference>
<dbReference type="InterPro" id="IPR041268">
    <property type="entry name" value="HU-CCDC81_bac_2"/>
</dbReference>
<keyword evidence="2" id="KW-0472">Membrane</keyword>
<keyword evidence="5" id="KW-1185">Reference proteome</keyword>
<evidence type="ECO:0000259" key="3">
    <source>
        <dbReference type="PROSITE" id="PS51724"/>
    </source>
</evidence>
<dbReference type="InterPro" id="IPR040495">
    <property type="entry name" value="HU-CCDC81_bac_1"/>
</dbReference>
<dbReference type="PROSITE" id="PS51724">
    <property type="entry name" value="SPOR"/>
    <property type="match status" value="1"/>
</dbReference>
<feature type="transmembrane region" description="Helical" evidence="2">
    <location>
        <begin position="169"/>
        <end position="189"/>
    </location>
</feature>
<evidence type="ECO:0000256" key="2">
    <source>
        <dbReference type="SAM" id="Phobius"/>
    </source>
</evidence>
<dbReference type="Pfam" id="PF18175">
    <property type="entry name" value="HU-CCDC81_bac_2"/>
    <property type="match status" value="1"/>
</dbReference>
<sequence>MIQRHIKSLLYKYDCVIIPEFGGLITHYAPAKIHPVKHTFSPPSKRIAFNEQLKVNDGLLITTLAHQQRWPVAKAQQEVKEFVRALKEQLQANHQFELREVGMFRYNAESKLVFESLDNDNFLEHSFGLPELVSKPILGRDTLVLRGKFQDQPAKEVASLRTGSRMRRLFKIGASLVVGGLAVCGVYLYSLQQDVALSSLNPMELLSSSHAPAQEAPEVVEKAATAPEKSAAMDAYEQSLLAAQAPEDTVASSVNESTAAQEELVWGDSQKNSQKTEEVKEEAVIQPEVKKEVKKEAVEKLVEPVKALSSTTIKGKTNRFYVIMGVFSENEFASMNQKSLRKKGYQAKTLLPSKESKWHRVSVADFATEEEAQAALPTLRKDVSQELWVLNY</sequence>
<organism evidence="4 5">
    <name type="scientific">Nibribacter ruber</name>
    <dbReference type="NCBI Taxonomy" id="2698458"/>
    <lineage>
        <taxon>Bacteria</taxon>
        <taxon>Pseudomonadati</taxon>
        <taxon>Bacteroidota</taxon>
        <taxon>Cytophagia</taxon>
        <taxon>Cytophagales</taxon>
        <taxon>Hymenobacteraceae</taxon>
        <taxon>Nibribacter</taxon>
    </lineage>
</organism>
<proteinExistence type="predicted"/>
<dbReference type="GO" id="GO:0042834">
    <property type="term" value="F:peptidoglycan binding"/>
    <property type="evidence" value="ECO:0007669"/>
    <property type="project" value="InterPro"/>
</dbReference>
<feature type="domain" description="SPOR" evidence="3">
    <location>
        <begin position="314"/>
        <end position="392"/>
    </location>
</feature>
<dbReference type="InterPro" id="IPR036680">
    <property type="entry name" value="SPOR-like_sf"/>
</dbReference>
<keyword evidence="2" id="KW-1133">Transmembrane helix</keyword>
<dbReference type="Proteomes" id="UP000464214">
    <property type="component" value="Chromosome"/>
</dbReference>
<dbReference type="Pfam" id="PF18174">
    <property type="entry name" value="HU-CCDC81_bac_1"/>
    <property type="match status" value="1"/>
</dbReference>
<dbReference type="KEGG" id="nib:GU926_02285"/>
<dbReference type="Pfam" id="PF05036">
    <property type="entry name" value="SPOR"/>
    <property type="match status" value="1"/>
</dbReference>
<feature type="compositionally biased region" description="Basic and acidic residues" evidence="1">
    <location>
        <begin position="274"/>
        <end position="285"/>
    </location>
</feature>
<protein>
    <submittedName>
        <fullName evidence="4">SPOR domain-containing protein</fullName>
    </submittedName>
</protein>
<dbReference type="AlphaFoldDB" id="A0A6P1P078"/>
<gene>
    <name evidence="4" type="ORF">GU926_02285</name>
</gene>
<name>A0A6P1P078_9BACT</name>